<sequence>MRHKLKREVKLTFEAPTPARKESFLCQFDYPRASQFDFIKAQLGYIRKRVWILSLLLFIVTLFELHFYGVSTSFVRIMSSVLPFISLISISEITRSVTHNMEELEMSCKHNFLEIFFIRAGILGTANLIFLLSILFLLVGKTDFGFFRLGLFLTTPYLLNCYISLIVLNCLKSRDVTYICGIVTAFVSISNVLITIQINDIYTEKYWTLWITSFIVLAILSVIELVKLIKKMEEFKWNSSLTV</sequence>
<evidence type="ECO:0000313" key="2">
    <source>
        <dbReference type="EMBL" id="MBC8587077.1"/>
    </source>
</evidence>
<feature type="transmembrane region" description="Helical" evidence="1">
    <location>
        <begin position="175"/>
        <end position="194"/>
    </location>
</feature>
<dbReference type="Proteomes" id="UP000601171">
    <property type="component" value="Unassembled WGS sequence"/>
</dbReference>
<evidence type="ECO:0000256" key="1">
    <source>
        <dbReference type="SAM" id="Phobius"/>
    </source>
</evidence>
<comment type="caution">
    <text evidence="2">The sequence shown here is derived from an EMBL/GenBank/DDBJ whole genome shotgun (WGS) entry which is preliminary data.</text>
</comment>
<dbReference type="AlphaFoldDB" id="A0A926EV13"/>
<dbReference type="RefSeq" id="WP_262428548.1">
    <property type="nucleotide sequence ID" value="NZ_JACRTG010000007.1"/>
</dbReference>
<accession>A0A926EV13</accession>
<keyword evidence="1" id="KW-1133">Transmembrane helix</keyword>
<organism evidence="2 3">
    <name type="scientific">Paratissierella segnis</name>
    <dbReference type="NCBI Taxonomy" id="2763679"/>
    <lineage>
        <taxon>Bacteria</taxon>
        <taxon>Bacillati</taxon>
        <taxon>Bacillota</taxon>
        <taxon>Tissierellia</taxon>
        <taxon>Tissierellales</taxon>
        <taxon>Tissierellaceae</taxon>
        <taxon>Paratissierella</taxon>
    </lineage>
</organism>
<feature type="transmembrane region" description="Helical" evidence="1">
    <location>
        <begin position="74"/>
        <end position="94"/>
    </location>
</feature>
<keyword evidence="3" id="KW-1185">Reference proteome</keyword>
<feature type="transmembrane region" description="Helical" evidence="1">
    <location>
        <begin position="115"/>
        <end position="139"/>
    </location>
</feature>
<name>A0A926EV13_9FIRM</name>
<evidence type="ECO:0000313" key="3">
    <source>
        <dbReference type="Proteomes" id="UP000601171"/>
    </source>
</evidence>
<protein>
    <submittedName>
        <fullName evidence="2">Uncharacterized protein</fullName>
    </submittedName>
</protein>
<feature type="transmembrane region" description="Helical" evidence="1">
    <location>
        <begin position="145"/>
        <end position="168"/>
    </location>
</feature>
<feature type="transmembrane region" description="Helical" evidence="1">
    <location>
        <begin position="206"/>
        <end position="226"/>
    </location>
</feature>
<feature type="transmembrane region" description="Helical" evidence="1">
    <location>
        <begin position="50"/>
        <end position="68"/>
    </location>
</feature>
<keyword evidence="1" id="KW-0472">Membrane</keyword>
<reference evidence="2" key="1">
    <citation type="submission" date="2020-08" db="EMBL/GenBank/DDBJ databases">
        <title>Genome public.</title>
        <authorList>
            <person name="Liu C."/>
            <person name="Sun Q."/>
        </authorList>
    </citation>
    <scope>NUCLEOTIDE SEQUENCE</scope>
    <source>
        <strain evidence="2">BX21</strain>
    </source>
</reference>
<dbReference type="EMBL" id="JACRTG010000007">
    <property type="protein sequence ID" value="MBC8587077.1"/>
    <property type="molecule type" value="Genomic_DNA"/>
</dbReference>
<proteinExistence type="predicted"/>
<gene>
    <name evidence="2" type="ORF">H8707_02320</name>
</gene>
<keyword evidence="1" id="KW-0812">Transmembrane</keyword>